<dbReference type="OrthoDB" id="10062378at2759"/>
<dbReference type="Proteomes" id="UP000192578">
    <property type="component" value="Unassembled WGS sequence"/>
</dbReference>
<protein>
    <submittedName>
        <fullName evidence="2">Uncharacterized protein</fullName>
    </submittedName>
</protein>
<comment type="caution">
    <text evidence="2">The sequence shown here is derived from an EMBL/GenBank/DDBJ whole genome shotgun (WGS) entry which is preliminary data.</text>
</comment>
<evidence type="ECO:0000256" key="1">
    <source>
        <dbReference type="SAM" id="Phobius"/>
    </source>
</evidence>
<reference evidence="3" key="1">
    <citation type="submission" date="2017-01" db="EMBL/GenBank/DDBJ databases">
        <title>Comparative genomics of anhydrobiosis in the tardigrade Hypsibius dujardini.</title>
        <authorList>
            <person name="Yoshida Y."/>
            <person name="Koutsovoulos G."/>
            <person name="Laetsch D."/>
            <person name="Stevens L."/>
            <person name="Kumar S."/>
            <person name="Horikawa D."/>
            <person name="Ishino K."/>
            <person name="Komine S."/>
            <person name="Tomita M."/>
            <person name="Blaxter M."/>
            <person name="Arakawa K."/>
        </authorList>
    </citation>
    <scope>NUCLEOTIDE SEQUENCE [LARGE SCALE GENOMIC DNA]</scope>
    <source>
        <strain evidence="3">Z151</strain>
    </source>
</reference>
<evidence type="ECO:0000313" key="3">
    <source>
        <dbReference type="Proteomes" id="UP000192578"/>
    </source>
</evidence>
<keyword evidence="3" id="KW-1185">Reference proteome</keyword>
<dbReference type="EMBL" id="MTYJ01000076">
    <property type="protein sequence ID" value="OQV16297.1"/>
    <property type="molecule type" value="Genomic_DNA"/>
</dbReference>
<accession>A0A1W0WMB3</accession>
<keyword evidence="1" id="KW-0472">Membrane</keyword>
<keyword evidence="1" id="KW-0812">Transmembrane</keyword>
<proteinExistence type="predicted"/>
<keyword evidence="1" id="KW-1133">Transmembrane helix</keyword>
<gene>
    <name evidence="2" type="ORF">BV898_09605</name>
</gene>
<feature type="transmembrane region" description="Helical" evidence="1">
    <location>
        <begin position="12"/>
        <end position="35"/>
    </location>
</feature>
<sequence length="115" mass="13677">MPDWRRNYISWGFVFAVIAAVTQYCISVMLYVYGIQTQKQQILRRRIPPAPRRPALKQRDVYFETENEITEVQLVSVQPLSPRTAKRVRFESRLEHERKTLLRKRPALHDGHTDI</sequence>
<name>A0A1W0WMB3_HYPEX</name>
<dbReference type="AlphaFoldDB" id="A0A1W0WMB3"/>
<evidence type="ECO:0000313" key="2">
    <source>
        <dbReference type="EMBL" id="OQV16297.1"/>
    </source>
</evidence>
<organism evidence="2 3">
    <name type="scientific">Hypsibius exemplaris</name>
    <name type="common">Freshwater tardigrade</name>
    <dbReference type="NCBI Taxonomy" id="2072580"/>
    <lineage>
        <taxon>Eukaryota</taxon>
        <taxon>Metazoa</taxon>
        <taxon>Ecdysozoa</taxon>
        <taxon>Tardigrada</taxon>
        <taxon>Eutardigrada</taxon>
        <taxon>Parachela</taxon>
        <taxon>Hypsibioidea</taxon>
        <taxon>Hypsibiidae</taxon>
        <taxon>Hypsibius</taxon>
    </lineage>
</organism>